<keyword evidence="1" id="KW-0472">Membrane</keyword>
<accession>A0A6J4NYM9</accession>
<keyword evidence="1" id="KW-0812">Transmembrane</keyword>
<organism evidence="2">
    <name type="scientific">uncultured Phycisphaerae bacterium</name>
    <dbReference type="NCBI Taxonomy" id="904963"/>
    <lineage>
        <taxon>Bacteria</taxon>
        <taxon>Pseudomonadati</taxon>
        <taxon>Planctomycetota</taxon>
        <taxon>Phycisphaerae</taxon>
        <taxon>environmental samples</taxon>
    </lineage>
</organism>
<feature type="transmembrane region" description="Helical" evidence="1">
    <location>
        <begin position="61"/>
        <end position="90"/>
    </location>
</feature>
<dbReference type="EMBL" id="CADCUQ010000329">
    <property type="protein sequence ID" value="CAA9396101.1"/>
    <property type="molecule type" value="Genomic_DNA"/>
</dbReference>
<protein>
    <recommendedName>
        <fullName evidence="3">DUF5658 domain-containing protein</fullName>
    </recommendedName>
</protein>
<proteinExistence type="predicted"/>
<evidence type="ECO:0008006" key="3">
    <source>
        <dbReference type="Google" id="ProtNLM"/>
    </source>
</evidence>
<sequence length="117" mass="12689">MPLLPARTEIPTLARRPAAFARWYALPLLVLAAGATADAVTTYRNVALLEAGIEVHPVQRFVFEVLGPAAGVPVAKVLQVGFVLLVAAWWRPWCGWVLTLCGALYGLAAANNHFLWL</sequence>
<evidence type="ECO:0000256" key="1">
    <source>
        <dbReference type="SAM" id="Phobius"/>
    </source>
</evidence>
<feature type="transmembrane region" description="Helical" evidence="1">
    <location>
        <begin position="20"/>
        <end position="40"/>
    </location>
</feature>
<reference evidence="2" key="1">
    <citation type="submission" date="2020-02" db="EMBL/GenBank/DDBJ databases">
        <authorList>
            <person name="Meier V. D."/>
        </authorList>
    </citation>
    <scope>NUCLEOTIDE SEQUENCE</scope>
    <source>
        <strain evidence="2">AVDCRST_MAG64</strain>
    </source>
</reference>
<keyword evidence="1" id="KW-1133">Transmembrane helix</keyword>
<evidence type="ECO:0000313" key="2">
    <source>
        <dbReference type="EMBL" id="CAA9396101.1"/>
    </source>
</evidence>
<feature type="transmembrane region" description="Helical" evidence="1">
    <location>
        <begin position="96"/>
        <end position="116"/>
    </location>
</feature>
<dbReference type="AlphaFoldDB" id="A0A6J4NYM9"/>
<name>A0A6J4NYM9_9BACT</name>
<gene>
    <name evidence="2" type="ORF">AVDCRST_MAG64-1441</name>
</gene>